<evidence type="ECO:0000256" key="1">
    <source>
        <dbReference type="SAM" id="SignalP"/>
    </source>
</evidence>
<gene>
    <name evidence="2" type="ORF">ACFS5J_12460</name>
</gene>
<keyword evidence="3" id="KW-1185">Reference proteome</keyword>
<feature type="signal peptide" evidence="1">
    <location>
        <begin position="1"/>
        <end position="20"/>
    </location>
</feature>
<proteinExistence type="predicted"/>
<keyword evidence="1" id="KW-0732">Signal</keyword>
<dbReference type="RefSeq" id="WP_379812549.1">
    <property type="nucleotide sequence ID" value="NZ_JBHUPC010000020.1"/>
</dbReference>
<feature type="chain" id="PRO_5047031007" description="Lipoprotein" evidence="1">
    <location>
        <begin position="21"/>
        <end position="138"/>
    </location>
</feature>
<reference evidence="3" key="1">
    <citation type="journal article" date="2019" name="Int. J. Syst. Evol. Microbiol.">
        <title>The Global Catalogue of Microorganisms (GCM) 10K type strain sequencing project: providing services to taxonomists for standard genome sequencing and annotation.</title>
        <authorList>
            <consortium name="The Broad Institute Genomics Platform"/>
            <consortium name="The Broad Institute Genome Sequencing Center for Infectious Disease"/>
            <person name="Wu L."/>
            <person name="Ma J."/>
        </authorList>
    </citation>
    <scope>NUCLEOTIDE SEQUENCE [LARGE SCALE GENOMIC DNA]</scope>
    <source>
        <strain evidence="3">KCTC 22671</strain>
    </source>
</reference>
<organism evidence="2 3">
    <name type="scientific">Flavobacterium chuncheonense</name>
    <dbReference type="NCBI Taxonomy" id="2026653"/>
    <lineage>
        <taxon>Bacteria</taxon>
        <taxon>Pseudomonadati</taxon>
        <taxon>Bacteroidota</taxon>
        <taxon>Flavobacteriia</taxon>
        <taxon>Flavobacteriales</taxon>
        <taxon>Flavobacteriaceae</taxon>
        <taxon>Flavobacterium</taxon>
    </lineage>
</organism>
<protein>
    <recommendedName>
        <fullName evidence="4">Lipoprotein</fullName>
    </recommendedName>
</protein>
<sequence>MKKKYFLTLFFLGISLFGFSQSKSLNCKFDYTIKLVESGKEVSIVDKYAVLSWDFSKLNMTKANVQIEVVPILDCFNGETAREFKESILISSSDKNFKTKNSITLKHIEMMAKCFKYRVRIVSNCEEISDWKYFSYIN</sequence>
<evidence type="ECO:0000313" key="3">
    <source>
        <dbReference type="Proteomes" id="UP001597534"/>
    </source>
</evidence>
<name>A0ABW5YR07_9FLAO</name>
<comment type="caution">
    <text evidence="2">The sequence shown here is derived from an EMBL/GenBank/DDBJ whole genome shotgun (WGS) entry which is preliminary data.</text>
</comment>
<evidence type="ECO:0008006" key="4">
    <source>
        <dbReference type="Google" id="ProtNLM"/>
    </source>
</evidence>
<dbReference type="EMBL" id="JBHUPC010000020">
    <property type="protein sequence ID" value="MFD2892824.1"/>
    <property type="molecule type" value="Genomic_DNA"/>
</dbReference>
<evidence type="ECO:0000313" key="2">
    <source>
        <dbReference type="EMBL" id="MFD2892824.1"/>
    </source>
</evidence>
<dbReference type="Proteomes" id="UP001597534">
    <property type="component" value="Unassembled WGS sequence"/>
</dbReference>
<accession>A0ABW5YR07</accession>